<dbReference type="EMBL" id="SRLO01000776">
    <property type="protein sequence ID" value="TNN46745.1"/>
    <property type="molecule type" value="Genomic_DNA"/>
</dbReference>
<protein>
    <submittedName>
        <fullName evidence="2">Uncharacterized protein</fullName>
    </submittedName>
</protein>
<dbReference type="OrthoDB" id="10661373at2759"/>
<evidence type="ECO:0000256" key="1">
    <source>
        <dbReference type="SAM" id="MobiDB-lite"/>
    </source>
</evidence>
<dbReference type="AlphaFoldDB" id="A0A4Z2G0V3"/>
<feature type="compositionally biased region" description="Polar residues" evidence="1">
    <location>
        <begin position="23"/>
        <end position="34"/>
    </location>
</feature>
<comment type="caution">
    <text evidence="2">The sequence shown here is derived from an EMBL/GenBank/DDBJ whole genome shotgun (WGS) entry which is preliminary data.</text>
</comment>
<organism evidence="2 3">
    <name type="scientific">Liparis tanakae</name>
    <name type="common">Tanaka's snailfish</name>
    <dbReference type="NCBI Taxonomy" id="230148"/>
    <lineage>
        <taxon>Eukaryota</taxon>
        <taxon>Metazoa</taxon>
        <taxon>Chordata</taxon>
        <taxon>Craniata</taxon>
        <taxon>Vertebrata</taxon>
        <taxon>Euteleostomi</taxon>
        <taxon>Actinopterygii</taxon>
        <taxon>Neopterygii</taxon>
        <taxon>Teleostei</taxon>
        <taxon>Neoteleostei</taxon>
        <taxon>Acanthomorphata</taxon>
        <taxon>Eupercaria</taxon>
        <taxon>Perciformes</taxon>
        <taxon>Cottioidei</taxon>
        <taxon>Cottales</taxon>
        <taxon>Liparidae</taxon>
        <taxon>Liparis</taxon>
    </lineage>
</organism>
<evidence type="ECO:0000313" key="3">
    <source>
        <dbReference type="Proteomes" id="UP000314294"/>
    </source>
</evidence>
<evidence type="ECO:0000313" key="2">
    <source>
        <dbReference type="EMBL" id="TNN46745.1"/>
    </source>
</evidence>
<accession>A0A4Z2G0V3</accession>
<reference evidence="2 3" key="1">
    <citation type="submission" date="2019-03" db="EMBL/GenBank/DDBJ databases">
        <title>First draft genome of Liparis tanakae, snailfish: a comprehensive survey of snailfish specific genes.</title>
        <authorList>
            <person name="Kim W."/>
            <person name="Song I."/>
            <person name="Jeong J.-H."/>
            <person name="Kim D."/>
            <person name="Kim S."/>
            <person name="Ryu S."/>
            <person name="Song J.Y."/>
            <person name="Lee S.K."/>
        </authorList>
    </citation>
    <scope>NUCLEOTIDE SEQUENCE [LARGE SCALE GENOMIC DNA]</scope>
    <source>
        <tissue evidence="2">Muscle</tissue>
    </source>
</reference>
<feature type="compositionally biased region" description="Low complexity" evidence="1">
    <location>
        <begin position="35"/>
        <end position="51"/>
    </location>
</feature>
<dbReference type="Proteomes" id="UP000314294">
    <property type="component" value="Unassembled WGS sequence"/>
</dbReference>
<name>A0A4Z2G0V3_9TELE</name>
<keyword evidence="3" id="KW-1185">Reference proteome</keyword>
<sequence length="242" mass="26488">MMRRRSKTKRSPTVTRSKRRTLKTNLFTCSTSLRAESPPALPSAPISPTSPRMGVPASDSFSSSMLQGAPLTWRDAASSALCSATGASSEITAVLSLASAAWLRERGMKQSPWDTERTGVEVEGQDAQGLAQQPGAQAQHAHLHVPEAVVDHTQVDVHPGDMCTALRRVRGTLVRRGPWVMDGQLLLGTRPALQRQTETKKAQTSLHTETARSGVLPSRRVLYLKRKRLPLKNRLLLDTVRT</sequence>
<feature type="region of interest" description="Disordered" evidence="1">
    <location>
        <begin position="1"/>
        <end position="61"/>
    </location>
</feature>
<proteinExistence type="predicted"/>
<gene>
    <name evidence="2" type="ORF">EYF80_043067</name>
</gene>
<feature type="compositionally biased region" description="Basic residues" evidence="1">
    <location>
        <begin position="1"/>
        <end position="22"/>
    </location>
</feature>